<dbReference type="Gene3D" id="3.30.720.120">
    <property type="match status" value="1"/>
</dbReference>
<reference evidence="2" key="1">
    <citation type="submission" date="2021-01" db="EMBL/GenBank/DDBJ databases">
        <title>Whole genome shotgun sequence of Virgisporangium aliadipatigenens NBRC 105644.</title>
        <authorList>
            <person name="Komaki H."/>
            <person name="Tamura T."/>
        </authorList>
    </citation>
    <scope>NUCLEOTIDE SEQUENCE</scope>
    <source>
        <strain evidence="2">NBRC 105644</strain>
    </source>
</reference>
<accession>A0A8J4DQT2</accession>
<dbReference type="PANTHER" id="PTHR34109">
    <property type="entry name" value="BNAUNNG04460D PROTEIN-RELATED"/>
    <property type="match status" value="1"/>
</dbReference>
<gene>
    <name evidence="2" type="ORF">Val02_42810</name>
</gene>
<dbReference type="InterPro" id="IPR029068">
    <property type="entry name" value="Glyas_Bleomycin-R_OHBP_Dase"/>
</dbReference>
<dbReference type="EMBL" id="BOPF01000014">
    <property type="protein sequence ID" value="GIJ47395.1"/>
    <property type="molecule type" value="Genomic_DNA"/>
</dbReference>
<organism evidence="2 3">
    <name type="scientific">Virgisporangium aliadipatigenens</name>
    <dbReference type="NCBI Taxonomy" id="741659"/>
    <lineage>
        <taxon>Bacteria</taxon>
        <taxon>Bacillati</taxon>
        <taxon>Actinomycetota</taxon>
        <taxon>Actinomycetes</taxon>
        <taxon>Micromonosporales</taxon>
        <taxon>Micromonosporaceae</taxon>
        <taxon>Virgisporangium</taxon>
    </lineage>
</organism>
<dbReference type="Proteomes" id="UP000619260">
    <property type="component" value="Unassembled WGS sequence"/>
</dbReference>
<name>A0A8J4DQT2_9ACTN</name>
<comment type="caution">
    <text evidence="2">The sequence shown here is derived from an EMBL/GenBank/DDBJ whole genome shotgun (WGS) entry which is preliminary data.</text>
</comment>
<dbReference type="Pfam" id="PF00903">
    <property type="entry name" value="Glyoxalase"/>
    <property type="match status" value="1"/>
</dbReference>
<feature type="domain" description="VOC" evidence="1">
    <location>
        <begin position="1"/>
        <end position="121"/>
    </location>
</feature>
<dbReference type="PROSITE" id="PS51819">
    <property type="entry name" value="VOC"/>
    <property type="match status" value="1"/>
</dbReference>
<dbReference type="RefSeq" id="WP_203900878.1">
    <property type="nucleotide sequence ID" value="NZ_BOPF01000014.1"/>
</dbReference>
<dbReference type="PANTHER" id="PTHR34109:SF1">
    <property type="entry name" value="VOC DOMAIN-CONTAINING PROTEIN"/>
    <property type="match status" value="1"/>
</dbReference>
<dbReference type="InterPro" id="IPR037523">
    <property type="entry name" value="VOC_core"/>
</dbReference>
<sequence>MSIYPTFRYRDPKAAIAFLTGAFGFTEKSVMTNDDGTVGHAELAWPEGGVIMLGTRSSSGDSPYDTEKCCTYLALEDPDGHHDRAKGAGAEIVMELTDQPYGSREYAARDPEGNTWCFGTYRP</sequence>
<dbReference type="SUPFAM" id="SSF54593">
    <property type="entry name" value="Glyoxalase/Bleomycin resistance protein/Dihydroxybiphenyl dioxygenase"/>
    <property type="match status" value="1"/>
</dbReference>
<evidence type="ECO:0000259" key="1">
    <source>
        <dbReference type="PROSITE" id="PS51819"/>
    </source>
</evidence>
<dbReference type="AlphaFoldDB" id="A0A8J4DQT2"/>
<keyword evidence="3" id="KW-1185">Reference proteome</keyword>
<evidence type="ECO:0000313" key="2">
    <source>
        <dbReference type="EMBL" id="GIJ47395.1"/>
    </source>
</evidence>
<dbReference type="Gene3D" id="3.30.720.110">
    <property type="match status" value="1"/>
</dbReference>
<evidence type="ECO:0000313" key="3">
    <source>
        <dbReference type="Proteomes" id="UP000619260"/>
    </source>
</evidence>
<protein>
    <recommendedName>
        <fullName evidence="1">VOC domain-containing protein</fullName>
    </recommendedName>
</protein>
<proteinExistence type="predicted"/>
<dbReference type="InterPro" id="IPR004360">
    <property type="entry name" value="Glyas_Fos-R_dOase_dom"/>
</dbReference>